<feature type="domain" description="Phosphatidic acid phosphatase type 2/haloperoxidase" evidence="2">
    <location>
        <begin position="96"/>
        <end position="219"/>
    </location>
</feature>
<keyword evidence="4" id="KW-1185">Reference proteome</keyword>
<feature type="transmembrane region" description="Helical" evidence="1">
    <location>
        <begin position="170"/>
        <end position="188"/>
    </location>
</feature>
<reference evidence="4" key="1">
    <citation type="submission" date="2013-02" db="EMBL/GenBank/DDBJ databases">
        <title>The Genome Sequence of Acinetobacter sp. NIPH 236.</title>
        <authorList>
            <consortium name="The Broad Institute Genome Sequencing Platform"/>
            <consortium name="The Broad Institute Genome Sequencing Center for Infectious Disease"/>
            <person name="Cerqueira G."/>
            <person name="Feldgarden M."/>
            <person name="Courvalin P."/>
            <person name="Perichon B."/>
            <person name="Grillot-Courvalin C."/>
            <person name="Clermont D."/>
            <person name="Rocha E."/>
            <person name="Yoon E.-J."/>
            <person name="Nemec A."/>
            <person name="Walker B."/>
            <person name="Young S.K."/>
            <person name="Zeng Q."/>
            <person name="Gargeya S."/>
            <person name="Fitzgerald M."/>
            <person name="Haas B."/>
            <person name="Abouelleil A."/>
            <person name="Alvarado L."/>
            <person name="Arachchi H.M."/>
            <person name="Berlin A.M."/>
            <person name="Chapman S.B."/>
            <person name="Dewar J."/>
            <person name="Goldberg J."/>
            <person name="Griggs A."/>
            <person name="Gujja S."/>
            <person name="Hansen M."/>
            <person name="Howarth C."/>
            <person name="Imamovic A."/>
            <person name="Larimer J."/>
            <person name="McCowan C."/>
            <person name="Murphy C."/>
            <person name="Neiman D."/>
            <person name="Pearson M."/>
            <person name="Priest M."/>
            <person name="Roberts A."/>
            <person name="Saif S."/>
            <person name="Shea T."/>
            <person name="Sisk P."/>
            <person name="Sykes S."/>
            <person name="Wortman J."/>
            <person name="Nusbaum C."/>
            <person name="Birren B."/>
        </authorList>
    </citation>
    <scope>NUCLEOTIDE SEQUENCE [LARGE SCALE GENOMIC DNA]</scope>
    <source>
        <strain evidence="4">NIPH 236</strain>
    </source>
</reference>
<proteinExistence type="predicted"/>
<feature type="transmembrane region" description="Helical" evidence="1">
    <location>
        <begin position="135"/>
        <end position="161"/>
    </location>
</feature>
<dbReference type="Gene3D" id="1.20.144.10">
    <property type="entry name" value="Phosphatidic acid phosphatase type 2/haloperoxidase"/>
    <property type="match status" value="1"/>
</dbReference>
<evidence type="ECO:0000313" key="3">
    <source>
        <dbReference type="EMBL" id="ENU25456.1"/>
    </source>
</evidence>
<dbReference type="SUPFAM" id="SSF48317">
    <property type="entry name" value="Acid phosphatase/Vanadium-dependent haloperoxidase"/>
    <property type="match status" value="1"/>
</dbReference>
<accession>A0ABP2TSX6</accession>
<evidence type="ECO:0000256" key="1">
    <source>
        <dbReference type="SAM" id="Phobius"/>
    </source>
</evidence>
<protein>
    <recommendedName>
        <fullName evidence="2">Phosphatidic acid phosphatase type 2/haloperoxidase domain-containing protein</fullName>
    </recommendedName>
</protein>
<gene>
    <name evidence="3" type="ORF">F992_03192</name>
</gene>
<feature type="transmembrane region" description="Helical" evidence="1">
    <location>
        <begin position="94"/>
        <end position="115"/>
    </location>
</feature>
<reference evidence="3 4" key="2">
    <citation type="journal article" date="2016" name="Int. J. Syst. Evol. Microbiol.">
        <title>Taxonomy of haemolytic and/or proteolytic strains of the genus Acinetobacter with the proposal of Acinetobacter courvalinii sp. nov. (genomic species 14 sensu Bouvet &amp; Jeanjean), Acinetobacter dispersus sp. nov. (genomic species 17), Acinetobacter modestus sp. nov., Acinetobacter proteolyticus sp. nov. and Acinetobacter vivianii sp. nov.</title>
        <authorList>
            <person name="Nemec A."/>
            <person name="Radolfova-Krizova L."/>
            <person name="Maixnerova M."/>
            <person name="Vrestiakova E."/>
            <person name="Jezek P."/>
            <person name="Sedo O."/>
        </authorList>
    </citation>
    <scope>NUCLEOTIDE SEQUENCE [LARGE SCALE GENOMIC DNA]</scope>
    <source>
        <strain evidence="3 4">NIPH 236</strain>
    </source>
</reference>
<name>A0ABP2TSX6_9GAMM</name>
<evidence type="ECO:0000259" key="2">
    <source>
        <dbReference type="Pfam" id="PF01569"/>
    </source>
</evidence>
<dbReference type="RefSeq" id="WP_004664533.1">
    <property type="nucleotide sequence ID" value="NZ_BMDV01000004.1"/>
</dbReference>
<dbReference type="Proteomes" id="UP000013190">
    <property type="component" value="Unassembled WGS sequence"/>
</dbReference>
<keyword evidence="1" id="KW-1133">Transmembrane helix</keyword>
<feature type="transmembrane region" description="Helical" evidence="1">
    <location>
        <begin position="200"/>
        <end position="217"/>
    </location>
</feature>
<dbReference type="Pfam" id="PF01569">
    <property type="entry name" value="PAP2"/>
    <property type="match status" value="1"/>
</dbReference>
<dbReference type="InterPro" id="IPR000326">
    <property type="entry name" value="PAP2/HPO"/>
</dbReference>
<keyword evidence="1" id="KW-0812">Transmembrane</keyword>
<dbReference type="EMBL" id="APOJ01000032">
    <property type="protein sequence ID" value="ENU25456.1"/>
    <property type="molecule type" value="Genomic_DNA"/>
</dbReference>
<comment type="caution">
    <text evidence="3">The sequence shown here is derived from an EMBL/GenBank/DDBJ whole genome shotgun (WGS) entry which is preliminary data.</text>
</comment>
<sequence>MIFKTRFFLIASFLLFVSFFILLFVFPVGGAIDLYLIQPWVGTFGDFALKGDWYLAKLNHTYVKKVLTIVYASFFLLWIASFKIEKFKAKRWQYGYMFWVSMLCTCIIGLMKAQAAHACPWDMTHKTVTGFIWDFSATAGHCFPGGHASTGFALVTGYFLYRLDQRKRAWFYLFAGVLLGFAMGWAQMMRGAHFLSHNLWTAWICFAINVVVYMITYKRHLAHAAANSVTQMSPDMIK</sequence>
<dbReference type="CDD" id="cd03396">
    <property type="entry name" value="PAP2_like_6"/>
    <property type="match status" value="1"/>
</dbReference>
<keyword evidence="1" id="KW-0472">Membrane</keyword>
<evidence type="ECO:0000313" key="4">
    <source>
        <dbReference type="Proteomes" id="UP000013190"/>
    </source>
</evidence>
<dbReference type="GeneID" id="92836535"/>
<feature type="transmembrane region" description="Helical" evidence="1">
    <location>
        <begin position="62"/>
        <end position="82"/>
    </location>
</feature>
<dbReference type="InterPro" id="IPR036938">
    <property type="entry name" value="PAP2/HPO_sf"/>
</dbReference>
<organism evidence="3 4">
    <name type="scientific">Acinetobacter modestus</name>
    <dbReference type="NCBI Taxonomy" id="1776740"/>
    <lineage>
        <taxon>Bacteria</taxon>
        <taxon>Pseudomonadati</taxon>
        <taxon>Pseudomonadota</taxon>
        <taxon>Gammaproteobacteria</taxon>
        <taxon>Moraxellales</taxon>
        <taxon>Moraxellaceae</taxon>
        <taxon>Acinetobacter</taxon>
    </lineage>
</organism>